<evidence type="ECO:0000256" key="1">
    <source>
        <dbReference type="ARBA" id="ARBA00022679"/>
    </source>
</evidence>
<dbReference type="InterPro" id="IPR017437">
    <property type="entry name" value="ATP-NAD_kinase_PpnK-typ_C"/>
</dbReference>
<dbReference type="GO" id="GO:0005737">
    <property type="term" value="C:cytoplasm"/>
    <property type="evidence" value="ECO:0007669"/>
    <property type="project" value="UniProtKB-SubCell"/>
</dbReference>
<keyword evidence="6" id="KW-0067">ATP-binding</keyword>
<evidence type="ECO:0000256" key="3">
    <source>
        <dbReference type="ARBA" id="ARBA00022857"/>
    </source>
</evidence>
<evidence type="ECO:0000256" key="2">
    <source>
        <dbReference type="ARBA" id="ARBA00022777"/>
    </source>
</evidence>
<dbReference type="GO" id="GO:0005524">
    <property type="term" value="F:ATP binding"/>
    <property type="evidence" value="ECO:0007669"/>
    <property type="project" value="UniProtKB-KW"/>
</dbReference>
<reference evidence="7 8" key="2">
    <citation type="submission" date="2019-09" db="EMBL/GenBank/DDBJ databases">
        <title>Complete Genome Sequence and Methylome Analysis of free living Spirochaetas.</title>
        <authorList>
            <person name="Leshcheva N."/>
            <person name="Mikheeva N."/>
        </authorList>
    </citation>
    <scope>NUCLEOTIDE SEQUENCE [LARGE SCALE GENOMIC DNA]</scope>
    <source>
        <strain evidence="7 8">P</strain>
    </source>
</reference>
<keyword evidence="6" id="KW-0547">Nucleotide-binding</keyword>
<dbReference type="InterPro" id="IPR002504">
    <property type="entry name" value="NADK"/>
</dbReference>
<dbReference type="Pfam" id="PF01513">
    <property type="entry name" value="NAD_kinase"/>
    <property type="match status" value="1"/>
</dbReference>
<evidence type="ECO:0000256" key="6">
    <source>
        <dbReference type="HAMAP-Rule" id="MF_00361"/>
    </source>
</evidence>
<evidence type="ECO:0000256" key="4">
    <source>
        <dbReference type="ARBA" id="ARBA00023027"/>
    </source>
</evidence>
<keyword evidence="8" id="KW-1185">Reference proteome</keyword>
<dbReference type="PANTHER" id="PTHR20275">
    <property type="entry name" value="NAD KINASE"/>
    <property type="match status" value="1"/>
</dbReference>
<accession>A0A5C1QA18</accession>
<dbReference type="Proteomes" id="UP000323824">
    <property type="component" value="Chromosome"/>
</dbReference>
<feature type="binding site" evidence="6">
    <location>
        <position position="163"/>
    </location>
    <ligand>
        <name>NAD(+)</name>
        <dbReference type="ChEBI" id="CHEBI:57540"/>
    </ligand>
</feature>
<dbReference type="GO" id="GO:0006741">
    <property type="term" value="P:NADP+ biosynthetic process"/>
    <property type="evidence" value="ECO:0007669"/>
    <property type="project" value="UniProtKB-UniRule"/>
</dbReference>
<dbReference type="Pfam" id="PF20143">
    <property type="entry name" value="NAD_kinase_C"/>
    <property type="match status" value="1"/>
</dbReference>
<feature type="binding site" evidence="6">
    <location>
        <position position="165"/>
    </location>
    <ligand>
        <name>NAD(+)</name>
        <dbReference type="ChEBI" id="CHEBI:57540"/>
    </ligand>
</feature>
<dbReference type="OrthoDB" id="9774737at2"/>
<keyword evidence="1 6" id="KW-0808">Transferase</keyword>
<comment type="catalytic activity">
    <reaction evidence="5 6">
        <text>NAD(+) + ATP = ADP + NADP(+) + H(+)</text>
        <dbReference type="Rhea" id="RHEA:18629"/>
        <dbReference type="ChEBI" id="CHEBI:15378"/>
        <dbReference type="ChEBI" id="CHEBI:30616"/>
        <dbReference type="ChEBI" id="CHEBI:57540"/>
        <dbReference type="ChEBI" id="CHEBI:58349"/>
        <dbReference type="ChEBI" id="CHEBI:456216"/>
        <dbReference type="EC" id="2.7.1.23"/>
    </reaction>
</comment>
<dbReference type="KEGG" id="sper:EW093_03265"/>
<dbReference type="GO" id="GO:0003951">
    <property type="term" value="F:NAD+ kinase activity"/>
    <property type="evidence" value="ECO:0007669"/>
    <property type="project" value="UniProtKB-UniRule"/>
</dbReference>
<dbReference type="RefSeq" id="WP_149567017.1">
    <property type="nucleotide sequence ID" value="NZ_CP035807.1"/>
</dbReference>
<comment type="cofactor">
    <cofactor evidence="6">
        <name>a divalent metal cation</name>
        <dbReference type="ChEBI" id="CHEBI:60240"/>
    </cofactor>
</comment>
<dbReference type="InterPro" id="IPR016064">
    <property type="entry name" value="NAD/diacylglycerol_kinase_sf"/>
</dbReference>
<dbReference type="Gene3D" id="3.40.50.10330">
    <property type="entry name" value="Probable inorganic polyphosphate/atp-NAD kinase, domain 1"/>
    <property type="match status" value="1"/>
</dbReference>
<dbReference type="InterPro" id="IPR017438">
    <property type="entry name" value="ATP-NAD_kinase_N"/>
</dbReference>
<keyword evidence="2 6" id="KW-0418">Kinase</keyword>
<dbReference type="GO" id="GO:0051287">
    <property type="term" value="F:NAD binding"/>
    <property type="evidence" value="ECO:0007669"/>
    <property type="project" value="UniProtKB-ARBA"/>
</dbReference>
<feature type="binding site" evidence="6">
    <location>
        <position position="236"/>
    </location>
    <ligand>
        <name>NAD(+)</name>
        <dbReference type="ChEBI" id="CHEBI:57540"/>
    </ligand>
</feature>
<dbReference type="EMBL" id="CP035807">
    <property type="protein sequence ID" value="QEN03759.1"/>
    <property type="molecule type" value="Genomic_DNA"/>
</dbReference>
<proteinExistence type="inferred from homology"/>
<comment type="caution">
    <text evidence="6">Lacks conserved residue(s) required for the propagation of feature annotation.</text>
</comment>
<dbReference type="SUPFAM" id="SSF111331">
    <property type="entry name" value="NAD kinase/diacylglycerol kinase-like"/>
    <property type="match status" value="1"/>
</dbReference>
<organism evidence="7 8">
    <name type="scientific">Thiospirochaeta perfilievii</name>
    <dbReference type="NCBI Taxonomy" id="252967"/>
    <lineage>
        <taxon>Bacteria</taxon>
        <taxon>Pseudomonadati</taxon>
        <taxon>Spirochaetota</taxon>
        <taxon>Spirochaetia</taxon>
        <taxon>Spirochaetales</taxon>
        <taxon>Spirochaetaceae</taxon>
        <taxon>Thiospirochaeta</taxon>
    </lineage>
</organism>
<dbReference type="GO" id="GO:0019674">
    <property type="term" value="P:NAD+ metabolic process"/>
    <property type="evidence" value="ECO:0007669"/>
    <property type="project" value="InterPro"/>
</dbReference>
<evidence type="ECO:0000313" key="7">
    <source>
        <dbReference type="EMBL" id="QEN03759.1"/>
    </source>
</evidence>
<sequence>MATIKNVLLYVNRIKCEATSLESDITTYLNGIGIENSVIYADKQEHSEIKNFDLVITLGGDGTVLQALRRIHAYQIPILGINLGTVGFITEIAKGEWREALDKYIDGTLRVSNRTLLDIKVVRKNREIFNTIGVNDGIVTSNNIKAIIELKVYFSDIEIGEIHGDGVIISTPTGSTAYSLAAGGPIINPEMNALIFTPICPYSLSNRPIVTGGNEIIKVKINKNQRANILLTIDGQESIDLEEEDLVYFREHGRYARVIMSDKRSFFDVVRTKLKWSGGPRA</sequence>
<reference evidence="7 8" key="1">
    <citation type="submission" date="2019-02" db="EMBL/GenBank/DDBJ databases">
        <authorList>
            <person name="Fomenkov A."/>
            <person name="Dubinina G."/>
            <person name="Grabovich M."/>
            <person name="Vincze T."/>
            <person name="Roberts R.J."/>
        </authorList>
    </citation>
    <scope>NUCLEOTIDE SEQUENCE [LARGE SCALE GENOMIC DNA]</scope>
    <source>
        <strain evidence="7 8">P</strain>
    </source>
</reference>
<feature type="binding site" evidence="6">
    <location>
        <begin position="135"/>
        <end position="136"/>
    </location>
    <ligand>
        <name>NAD(+)</name>
        <dbReference type="ChEBI" id="CHEBI:57540"/>
    </ligand>
</feature>
<dbReference type="HAMAP" id="MF_00361">
    <property type="entry name" value="NAD_kinase"/>
    <property type="match status" value="1"/>
</dbReference>
<gene>
    <name evidence="6" type="primary">nadK</name>
    <name evidence="7" type="ORF">EW093_03265</name>
</gene>
<evidence type="ECO:0000313" key="8">
    <source>
        <dbReference type="Proteomes" id="UP000323824"/>
    </source>
</evidence>
<dbReference type="Gene3D" id="2.60.200.30">
    <property type="entry name" value="Probable inorganic polyphosphate/atp-NAD kinase, domain 2"/>
    <property type="match status" value="1"/>
</dbReference>
<feature type="binding site" evidence="6">
    <location>
        <begin position="61"/>
        <end position="62"/>
    </location>
    <ligand>
        <name>NAD(+)</name>
        <dbReference type="ChEBI" id="CHEBI:57540"/>
    </ligand>
</feature>
<keyword evidence="4 6" id="KW-0520">NAD</keyword>
<dbReference type="PANTHER" id="PTHR20275:SF0">
    <property type="entry name" value="NAD KINASE"/>
    <property type="match status" value="1"/>
</dbReference>
<protein>
    <recommendedName>
        <fullName evidence="6">NAD kinase</fullName>
        <ecNumber evidence="6">2.7.1.23</ecNumber>
    </recommendedName>
    <alternativeName>
        <fullName evidence="6">ATP-dependent NAD kinase</fullName>
    </alternativeName>
</protein>
<dbReference type="CDD" id="cd01653">
    <property type="entry name" value="GATase1"/>
    <property type="match status" value="1"/>
</dbReference>
<dbReference type="AlphaFoldDB" id="A0A5C1QA18"/>
<evidence type="ECO:0000256" key="5">
    <source>
        <dbReference type="ARBA" id="ARBA00047925"/>
    </source>
</evidence>
<comment type="function">
    <text evidence="6">Involved in the regulation of the intracellular balance of NAD and NADP, and is a key enzyme in the biosynthesis of NADP. Catalyzes specifically the phosphorylation on 2'-hydroxyl of the adenosine moiety of NAD to yield NADP.</text>
</comment>
<comment type="subcellular location">
    <subcellularLocation>
        <location evidence="6">Cytoplasm</location>
    </subcellularLocation>
</comment>
<dbReference type="GO" id="GO:0046872">
    <property type="term" value="F:metal ion binding"/>
    <property type="evidence" value="ECO:0007669"/>
    <property type="project" value="UniProtKB-UniRule"/>
</dbReference>
<name>A0A5C1QA18_9SPIO</name>
<comment type="similarity">
    <text evidence="6">Belongs to the NAD kinase family.</text>
</comment>
<dbReference type="EC" id="2.7.1.23" evidence="6"/>
<feature type="active site" description="Proton acceptor" evidence="6">
    <location>
        <position position="61"/>
    </location>
</feature>
<keyword evidence="3 6" id="KW-0521">NADP</keyword>
<keyword evidence="6" id="KW-0963">Cytoplasm</keyword>